<dbReference type="PANTHER" id="PTHR28620">
    <property type="entry name" value="CENTROMERE PROTEIN V"/>
    <property type="match status" value="1"/>
</dbReference>
<name>A0A3A8J4R9_9BACT</name>
<dbReference type="RefSeq" id="WP_120541724.1">
    <property type="nucleotide sequence ID" value="NZ_RAVZ01000107.1"/>
</dbReference>
<evidence type="ECO:0000256" key="2">
    <source>
        <dbReference type="ARBA" id="ARBA00022723"/>
    </source>
</evidence>
<dbReference type="GO" id="GO:0016846">
    <property type="term" value="F:carbon-sulfur lyase activity"/>
    <property type="evidence" value="ECO:0007669"/>
    <property type="project" value="InterPro"/>
</dbReference>
<comment type="similarity">
    <text evidence="1">Belongs to the Gfa family.</text>
</comment>
<proteinExistence type="inferred from homology"/>
<dbReference type="PROSITE" id="PS51891">
    <property type="entry name" value="CENP_V_GFA"/>
    <property type="match status" value="1"/>
</dbReference>
<reference evidence="6" key="1">
    <citation type="submission" date="2018-09" db="EMBL/GenBank/DDBJ databases">
        <authorList>
            <person name="Livingstone P.G."/>
            <person name="Whitworth D.E."/>
        </authorList>
    </citation>
    <scope>NUCLEOTIDE SEQUENCE [LARGE SCALE GENOMIC DNA]</scope>
    <source>
        <strain evidence="6">CA054A</strain>
    </source>
</reference>
<dbReference type="SUPFAM" id="SSF51316">
    <property type="entry name" value="Mss4-like"/>
    <property type="match status" value="1"/>
</dbReference>
<gene>
    <name evidence="5" type="ORF">D7V88_17175</name>
</gene>
<evidence type="ECO:0000259" key="4">
    <source>
        <dbReference type="PROSITE" id="PS51891"/>
    </source>
</evidence>
<feature type="domain" description="CENP-V/GFA" evidence="4">
    <location>
        <begin position="7"/>
        <end position="115"/>
    </location>
</feature>
<keyword evidence="6" id="KW-1185">Reference proteome</keyword>
<dbReference type="GO" id="GO:0046872">
    <property type="term" value="F:metal ion binding"/>
    <property type="evidence" value="ECO:0007669"/>
    <property type="project" value="UniProtKB-KW"/>
</dbReference>
<dbReference type="OrthoDB" id="9805575at2"/>
<keyword evidence="2" id="KW-0479">Metal-binding</keyword>
<dbReference type="Gene3D" id="2.170.150.70">
    <property type="match status" value="1"/>
</dbReference>
<accession>A0A3A8J4R9</accession>
<organism evidence="5 6">
    <name type="scientific">Corallococcus terminator</name>
    <dbReference type="NCBI Taxonomy" id="2316733"/>
    <lineage>
        <taxon>Bacteria</taxon>
        <taxon>Pseudomonadati</taxon>
        <taxon>Myxococcota</taxon>
        <taxon>Myxococcia</taxon>
        <taxon>Myxococcales</taxon>
        <taxon>Cystobacterineae</taxon>
        <taxon>Myxococcaceae</taxon>
        <taxon>Corallococcus</taxon>
    </lineage>
</organism>
<evidence type="ECO:0000256" key="3">
    <source>
        <dbReference type="ARBA" id="ARBA00022833"/>
    </source>
</evidence>
<dbReference type="PANTHER" id="PTHR28620:SF1">
    <property type="entry name" value="CENP-V_GFA DOMAIN-CONTAINING PROTEIN"/>
    <property type="match status" value="1"/>
</dbReference>
<dbReference type="InterPro" id="IPR011057">
    <property type="entry name" value="Mss4-like_sf"/>
</dbReference>
<dbReference type="AlphaFoldDB" id="A0A3A8J4R9"/>
<dbReference type="Pfam" id="PF04828">
    <property type="entry name" value="GFA"/>
    <property type="match status" value="1"/>
</dbReference>
<dbReference type="InterPro" id="IPR052355">
    <property type="entry name" value="CENP-V-like"/>
</dbReference>
<protein>
    <submittedName>
        <fullName evidence="5">GFA family protein</fullName>
    </submittedName>
</protein>
<dbReference type="InterPro" id="IPR006913">
    <property type="entry name" value="CENP-V/GFA"/>
</dbReference>
<keyword evidence="3" id="KW-0862">Zinc</keyword>
<dbReference type="Proteomes" id="UP000268094">
    <property type="component" value="Unassembled WGS sequence"/>
</dbReference>
<dbReference type="EMBL" id="RAVZ01000107">
    <property type="protein sequence ID" value="RKG86850.1"/>
    <property type="molecule type" value="Genomic_DNA"/>
</dbReference>
<sequence>MAEMKTYAGACHCGQVKYEAQTDLAQVVSCNCSICHKRGLLLTFVPPEQFKPLAGVDNQKLYQFNKKVIDHLFCSNCGVESYGTGMGPDGKRMFAINVRCLDGVDLSTLTPMPYNGRDA</sequence>
<comment type="caution">
    <text evidence="5">The sequence shown here is derived from an EMBL/GenBank/DDBJ whole genome shotgun (WGS) entry which is preliminary data.</text>
</comment>
<evidence type="ECO:0000313" key="5">
    <source>
        <dbReference type="EMBL" id="RKG86850.1"/>
    </source>
</evidence>
<evidence type="ECO:0000313" key="6">
    <source>
        <dbReference type="Proteomes" id="UP000268094"/>
    </source>
</evidence>
<evidence type="ECO:0000256" key="1">
    <source>
        <dbReference type="ARBA" id="ARBA00005495"/>
    </source>
</evidence>